<dbReference type="Gene3D" id="3.10.20.310">
    <property type="entry name" value="membrane protein fhac"/>
    <property type="match status" value="1"/>
</dbReference>
<gene>
    <name evidence="9" type="primary">ftsQ</name>
    <name evidence="12" type="ORF">ASILVAE211_05130</name>
</gene>
<dbReference type="HAMAP" id="MF_00911">
    <property type="entry name" value="FtsQ_subfam"/>
    <property type="match status" value="1"/>
</dbReference>
<keyword evidence="4 9" id="KW-0132">Cell division</keyword>
<evidence type="ECO:0000256" key="9">
    <source>
        <dbReference type="HAMAP-Rule" id="MF_00911"/>
    </source>
</evidence>
<feature type="transmembrane region" description="Helical" evidence="9">
    <location>
        <begin position="45"/>
        <end position="66"/>
    </location>
</feature>
<organism evidence="12 13">
    <name type="scientific">Acidisoma silvae</name>
    <dbReference type="NCBI Taxonomy" id="2802396"/>
    <lineage>
        <taxon>Bacteria</taxon>
        <taxon>Pseudomonadati</taxon>
        <taxon>Pseudomonadota</taxon>
        <taxon>Alphaproteobacteria</taxon>
        <taxon>Acetobacterales</taxon>
        <taxon>Acidocellaceae</taxon>
        <taxon>Acidisoma</taxon>
    </lineage>
</organism>
<keyword evidence="3 9" id="KW-0997">Cell inner membrane</keyword>
<evidence type="ECO:0000256" key="8">
    <source>
        <dbReference type="ARBA" id="ARBA00023306"/>
    </source>
</evidence>
<dbReference type="Pfam" id="PF03799">
    <property type="entry name" value="FtsQ_DivIB_C"/>
    <property type="match status" value="1"/>
</dbReference>
<evidence type="ECO:0000256" key="3">
    <source>
        <dbReference type="ARBA" id="ARBA00022519"/>
    </source>
</evidence>
<comment type="similarity">
    <text evidence="9">Belongs to the FtsQ/DivIB family. FtsQ subfamily.</text>
</comment>
<dbReference type="PROSITE" id="PS51779">
    <property type="entry name" value="POTRA"/>
    <property type="match status" value="1"/>
</dbReference>
<dbReference type="Gene3D" id="3.40.50.11690">
    <property type="entry name" value="Cell division protein FtsQ/DivIB"/>
    <property type="match status" value="1"/>
</dbReference>
<dbReference type="AlphaFoldDB" id="A0A964DXU3"/>
<keyword evidence="13" id="KW-1185">Reference proteome</keyword>
<evidence type="ECO:0000256" key="7">
    <source>
        <dbReference type="ARBA" id="ARBA00023136"/>
    </source>
</evidence>
<protein>
    <recommendedName>
        <fullName evidence="9">Cell division protein FtsQ</fullName>
    </recommendedName>
</protein>
<accession>A0A964DXU3</accession>
<dbReference type="GO" id="GO:0005886">
    <property type="term" value="C:plasma membrane"/>
    <property type="evidence" value="ECO:0007669"/>
    <property type="project" value="UniProtKB-SubCell"/>
</dbReference>
<dbReference type="PANTHER" id="PTHR35851">
    <property type="entry name" value="CELL DIVISION PROTEIN FTSQ"/>
    <property type="match status" value="1"/>
</dbReference>
<keyword evidence="6 9" id="KW-1133">Transmembrane helix</keyword>
<dbReference type="RefSeq" id="WP_227320228.1">
    <property type="nucleotide sequence ID" value="NZ_JAESVB010000002.1"/>
</dbReference>
<feature type="region of interest" description="Disordered" evidence="10">
    <location>
        <begin position="282"/>
        <end position="315"/>
    </location>
</feature>
<dbReference type="InterPro" id="IPR026579">
    <property type="entry name" value="FtsQ"/>
</dbReference>
<comment type="function">
    <text evidence="9">Essential cell division protein.</text>
</comment>
<name>A0A964DXU3_9PROT</name>
<dbReference type="PANTHER" id="PTHR35851:SF1">
    <property type="entry name" value="CELL DIVISION PROTEIN FTSQ"/>
    <property type="match status" value="1"/>
</dbReference>
<sequence length="315" mass="34273">MPRLAKRPPIVEDQGRLAHARMMASASVVDRPSQRDMLMRRLRRMTRPAIGAGGIIVVIFVASLMLRSADSGGSLSGVRSVLGGIGSVMGLNVRNIVIDGRENTPEPLLRHALGVMIGQPILGFSLNDARSRLLSLGWVADAVVERRLPDTLVVRLIERAPYAVWQDHGTFRLIDRNGETMGEQDVGRASQELDLPLVVGPGAPEATTELFDEMKPYPDIRSRLVGAVRVGQERWNLVLKSGATVMLPGEDQDAALGRLQALQTRMQLLDRPVKVVDLRLPDRVTVRPEPAPDTSASGKDKSKSGNDAGNTNKHS</sequence>
<dbReference type="InterPro" id="IPR045335">
    <property type="entry name" value="FtsQ_C_sf"/>
</dbReference>
<dbReference type="GO" id="GO:0032153">
    <property type="term" value="C:cell division site"/>
    <property type="evidence" value="ECO:0007669"/>
    <property type="project" value="UniProtKB-UniRule"/>
</dbReference>
<comment type="subcellular location">
    <subcellularLocation>
        <location evidence="9">Cell inner membrane</location>
        <topology evidence="9">Single-pass type II membrane protein</topology>
    </subcellularLocation>
    <subcellularLocation>
        <location evidence="1">Membrane</location>
    </subcellularLocation>
    <text evidence="9">Localizes to the division septum.</text>
</comment>
<dbReference type="GO" id="GO:0090529">
    <property type="term" value="P:cell septum assembly"/>
    <property type="evidence" value="ECO:0007669"/>
    <property type="project" value="InterPro"/>
</dbReference>
<keyword evidence="5 9" id="KW-0812">Transmembrane</keyword>
<evidence type="ECO:0000313" key="12">
    <source>
        <dbReference type="EMBL" id="MCB8874561.1"/>
    </source>
</evidence>
<proteinExistence type="inferred from homology"/>
<evidence type="ECO:0000313" key="13">
    <source>
        <dbReference type="Proteomes" id="UP000708298"/>
    </source>
</evidence>
<evidence type="ECO:0000256" key="1">
    <source>
        <dbReference type="ARBA" id="ARBA00004370"/>
    </source>
</evidence>
<reference evidence="12" key="2">
    <citation type="submission" date="2021-01" db="EMBL/GenBank/DDBJ databases">
        <authorList>
            <person name="Mieszkin S."/>
            <person name="Pouder E."/>
            <person name="Alain K."/>
        </authorList>
    </citation>
    <scope>NUCLEOTIDE SEQUENCE</scope>
    <source>
        <strain evidence="12">HW T2.11</strain>
    </source>
</reference>
<evidence type="ECO:0000259" key="11">
    <source>
        <dbReference type="PROSITE" id="PS51779"/>
    </source>
</evidence>
<dbReference type="InterPro" id="IPR013685">
    <property type="entry name" value="POTRA_FtsQ_type"/>
</dbReference>
<dbReference type="Proteomes" id="UP000708298">
    <property type="component" value="Unassembled WGS sequence"/>
</dbReference>
<keyword evidence="7 9" id="KW-0472">Membrane</keyword>
<feature type="compositionally biased region" description="Polar residues" evidence="10">
    <location>
        <begin position="305"/>
        <end position="315"/>
    </location>
</feature>
<reference evidence="12" key="1">
    <citation type="journal article" date="2021" name="Microorganisms">
        <title>Acidisoma silvae sp. nov. and Acidisomacellulosilytica sp. nov., Two Acidophilic Bacteria Isolated from Decaying Wood, Hydrolyzing Cellulose and Producing Poly-3-hydroxybutyrate.</title>
        <authorList>
            <person name="Mieszkin S."/>
            <person name="Pouder E."/>
            <person name="Uroz S."/>
            <person name="Simon-Colin C."/>
            <person name="Alain K."/>
        </authorList>
    </citation>
    <scope>NUCLEOTIDE SEQUENCE</scope>
    <source>
        <strain evidence="12">HW T2.11</strain>
    </source>
</reference>
<evidence type="ECO:0000256" key="2">
    <source>
        <dbReference type="ARBA" id="ARBA00022475"/>
    </source>
</evidence>
<dbReference type="GO" id="GO:0043093">
    <property type="term" value="P:FtsZ-dependent cytokinesis"/>
    <property type="evidence" value="ECO:0007669"/>
    <property type="project" value="UniProtKB-UniRule"/>
</dbReference>
<evidence type="ECO:0000256" key="10">
    <source>
        <dbReference type="SAM" id="MobiDB-lite"/>
    </source>
</evidence>
<evidence type="ECO:0000256" key="5">
    <source>
        <dbReference type="ARBA" id="ARBA00022692"/>
    </source>
</evidence>
<comment type="caution">
    <text evidence="12">The sequence shown here is derived from an EMBL/GenBank/DDBJ whole genome shotgun (WGS) entry which is preliminary data.</text>
</comment>
<keyword evidence="8 9" id="KW-0131">Cell cycle</keyword>
<evidence type="ECO:0000256" key="6">
    <source>
        <dbReference type="ARBA" id="ARBA00022989"/>
    </source>
</evidence>
<dbReference type="Pfam" id="PF08478">
    <property type="entry name" value="POTRA_1"/>
    <property type="match status" value="1"/>
</dbReference>
<feature type="domain" description="POTRA" evidence="11">
    <location>
        <begin position="91"/>
        <end position="159"/>
    </location>
</feature>
<evidence type="ECO:0000256" key="4">
    <source>
        <dbReference type="ARBA" id="ARBA00022618"/>
    </source>
</evidence>
<keyword evidence="2 9" id="KW-1003">Cell membrane</keyword>
<dbReference type="EMBL" id="JAESVB010000002">
    <property type="protein sequence ID" value="MCB8874561.1"/>
    <property type="molecule type" value="Genomic_DNA"/>
</dbReference>
<dbReference type="InterPro" id="IPR005548">
    <property type="entry name" value="Cell_div_FtsQ/DivIB_C"/>
</dbReference>
<dbReference type="InterPro" id="IPR034746">
    <property type="entry name" value="POTRA"/>
</dbReference>